<dbReference type="SUPFAM" id="SSF52821">
    <property type="entry name" value="Rhodanese/Cell cycle control phosphatase"/>
    <property type="match status" value="2"/>
</dbReference>
<gene>
    <name evidence="4" type="ORF">GOB87_00230</name>
</gene>
<dbReference type="Proteomes" id="UP000597459">
    <property type="component" value="Unassembled WGS sequence"/>
</dbReference>
<evidence type="ECO:0000313" key="4">
    <source>
        <dbReference type="EMBL" id="NHO52395.1"/>
    </source>
</evidence>
<evidence type="ECO:0000313" key="5">
    <source>
        <dbReference type="Proteomes" id="UP000597459"/>
    </source>
</evidence>
<accession>A0A967B3X0</accession>
<evidence type="ECO:0000256" key="1">
    <source>
        <dbReference type="ARBA" id="ARBA00022679"/>
    </source>
</evidence>
<name>A0A967B3X0_9PROT</name>
<keyword evidence="1" id="KW-0808">Transferase</keyword>
<dbReference type="PROSITE" id="PS50206">
    <property type="entry name" value="RHODANESE_3"/>
    <property type="match status" value="2"/>
</dbReference>
<sequence>MTLPDGPLIAAPWLVAHRAEVIVLDASVGRVDRPGGATAFVSGRDVFTAEHIPGAHLADLFGAFSDPDAPFAFTRPHIAALEREARRLGIRNDSDVVVYDRLGGAYAARIWVLFRVCGFDRVRVLNGGLAAWVHAGGIVETGPEVSASPGDFTARPAPSIFVSTEEVVELIASGDTSRSPLVCGLRKVQFTAEGSNDPRLGHIPGSLNLPYADLLDGMGRLDFARLNSALEDLQLGPELGRQITPVLYCGGGINAAGLALALAATGRPSFRIYDDSMNGWTADPSRPVHRGQER</sequence>
<keyword evidence="5" id="KW-1185">Reference proteome</keyword>
<dbReference type="GO" id="GO:0004792">
    <property type="term" value="F:thiosulfate-cyanide sulfurtransferase activity"/>
    <property type="evidence" value="ECO:0007669"/>
    <property type="project" value="TreeGrafter"/>
</dbReference>
<dbReference type="AlphaFoldDB" id="A0A967B3X0"/>
<dbReference type="PANTHER" id="PTHR11364">
    <property type="entry name" value="THIOSULFATE SULFERTANSFERASE"/>
    <property type="match status" value="1"/>
</dbReference>
<dbReference type="InterPro" id="IPR036873">
    <property type="entry name" value="Rhodanese-like_dom_sf"/>
</dbReference>
<evidence type="ECO:0000259" key="3">
    <source>
        <dbReference type="PROSITE" id="PS50206"/>
    </source>
</evidence>
<protein>
    <submittedName>
        <fullName evidence="4">Sulfurtransferase</fullName>
    </submittedName>
</protein>
<dbReference type="Gene3D" id="3.40.250.10">
    <property type="entry name" value="Rhodanese-like domain"/>
    <property type="match status" value="2"/>
</dbReference>
<reference evidence="4" key="1">
    <citation type="submission" date="2019-11" db="EMBL/GenBank/DDBJ databases">
        <title>Description of new Acetobacter species.</title>
        <authorList>
            <person name="Cleenwerck I."/>
            <person name="Sombolestani A.S."/>
        </authorList>
    </citation>
    <scope>NUCLEOTIDE SEQUENCE</scope>
    <source>
        <strain evidence="4">LMG 1626</strain>
    </source>
</reference>
<feature type="domain" description="Rhodanese" evidence="3">
    <location>
        <begin position="201"/>
        <end position="289"/>
    </location>
</feature>
<dbReference type="SMART" id="SM00450">
    <property type="entry name" value="RHOD"/>
    <property type="match status" value="2"/>
</dbReference>
<dbReference type="InterPro" id="IPR001763">
    <property type="entry name" value="Rhodanese-like_dom"/>
</dbReference>
<dbReference type="RefSeq" id="WP_166312538.1">
    <property type="nucleotide sequence ID" value="NZ_WOTH01000001.1"/>
</dbReference>
<dbReference type="PANTHER" id="PTHR11364:SF27">
    <property type="entry name" value="SULFURTRANSFERASE"/>
    <property type="match status" value="1"/>
</dbReference>
<dbReference type="EMBL" id="WOTH01000001">
    <property type="protein sequence ID" value="NHO52395.1"/>
    <property type="molecule type" value="Genomic_DNA"/>
</dbReference>
<feature type="domain" description="Rhodanese" evidence="3">
    <location>
        <begin position="44"/>
        <end position="141"/>
    </location>
</feature>
<dbReference type="Pfam" id="PF00581">
    <property type="entry name" value="Rhodanese"/>
    <property type="match status" value="2"/>
</dbReference>
<comment type="caution">
    <text evidence="4">The sequence shown here is derived from an EMBL/GenBank/DDBJ whole genome shotgun (WGS) entry which is preliminary data.</text>
</comment>
<organism evidence="4 5">
    <name type="scientific">Acetobacter estunensis</name>
    <dbReference type="NCBI Taxonomy" id="104097"/>
    <lineage>
        <taxon>Bacteria</taxon>
        <taxon>Pseudomonadati</taxon>
        <taxon>Pseudomonadota</taxon>
        <taxon>Alphaproteobacteria</taxon>
        <taxon>Acetobacterales</taxon>
        <taxon>Acetobacteraceae</taxon>
        <taxon>Acetobacter</taxon>
    </lineage>
</organism>
<dbReference type="InterPro" id="IPR045078">
    <property type="entry name" value="TST/MPST-like"/>
</dbReference>
<keyword evidence="2" id="KW-0677">Repeat</keyword>
<proteinExistence type="predicted"/>
<dbReference type="CDD" id="cd01448">
    <property type="entry name" value="TST_Repeat_1"/>
    <property type="match status" value="1"/>
</dbReference>
<evidence type="ECO:0000256" key="2">
    <source>
        <dbReference type="ARBA" id="ARBA00022737"/>
    </source>
</evidence>